<dbReference type="InterPro" id="IPR029058">
    <property type="entry name" value="AB_hydrolase_fold"/>
</dbReference>
<accession>A0ABR4YPQ4</accession>
<evidence type="ECO:0000313" key="3">
    <source>
        <dbReference type="EMBL" id="KHO20316.1"/>
    </source>
</evidence>
<dbReference type="GO" id="GO:0016787">
    <property type="term" value="F:hydrolase activity"/>
    <property type="evidence" value="ECO:0007669"/>
    <property type="project" value="UniProtKB-KW"/>
</dbReference>
<keyword evidence="4" id="KW-1185">Reference proteome</keyword>
<feature type="domain" description="AB hydrolase-1" evidence="2">
    <location>
        <begin position="24"/>
        <end position="260"/>
    </location>
</feature>
<keyword evidence="1 3" id="KW-0378">Hydrolase</keyword>
<sequence length="268" mass="28482">MPSELRARDDTNLVLDVTGDGPPVVFVHGSNGGLDSWAAVSEHLTGHRMVRYARRNHPPSAIGNSPPNSFATEAADLRCVLNCVGESIGGPAHVVGGSYGATVALYAAMADADGIASLALFEPPLLLSGAHLLPVLDRFRRLCAEGRYADALELFARDVARVPAEVIAATPIEMPSEEFGRTATLSAGADLEAMAHDGQDIDRWAAITLPVLLMQGGLSWSPLPEGMDRLAEVLPRAQRVVWSDQSHFATALVPERVAEALQAFFAEV</sequence>
<dbReference type="Gene3D" id="3.40.50.1820">
    <property type="entry name" value="alpha/beta hydrolase"/>
    <property type="match status" value="1"/>
</dbReference>
<gene>
    <name evidence="3" type="ORF">QQ44_27695</name>
</gene>
<dbReference type="SUPFAM" id="SSF53474">
    <property type="entry name" value="alpha/beta-Hydrolases"/>
    <property type="match status" value="1"/>
</dbReference>
<dbReference type="Proteomes" id="UP000031004">
    <property type="component" value="Unassembled WGS sequence"/>
</dbReference>
<organism evidence="3 4">
    <name type="scientific">Mycolicibacterium setense</name>
    <dbReference type="NCBI Taxonomy" id="431269"/>
    <lineage>
        <taxon>Bacteria</taxon>
        <taxon>Bacillati</taxon>
        <taxon>Actinomycetota</taxon>
        <taxon>Actinomycetes</taxon>
        <taxon>Mycobacteriales</taxon>
        <taxon>Mycobacteriaceae</taxon>
        <taxon>Mycolicibacterium</taxon>
    </lineage>
</organism>
<dbReference type="PANTHER" id="PTHR43798">
    <property type="entry name" value="MONOACYLGLYCEROL LIPASE"/>
    <property type="match status" value="1"/>
</dbReference>
<dbReference type="EMBL" id="JTLZ01000012">
    <property type="protein sequence ID" value="KHO20316.1"/>
    <property type="molecule type" value="Genomic_DNA"/>
</dbReference>
<reference evidence="3 4" key="1">
    <citation type="submission" date="2014-11" db="EMBL/GenBank/DDBJ databases">
        <title>Mycobacterium setense Manresensis Genome.</title>
        <authorList>
            <person name="Rech G."/>
            <person name="Sumoy L."/>
        </authorList>
    </citation>
    <scope>NUCLEOTIDE SEQUENCE [LARGE SCALE GENOMIC DNA]</scope>
    <source>
        <strain evidence="3 4">Manresensis</strain>
    </source>
</reference>
<dbReference type="InterPro" id="IPR050266">
    <property type="entry name" value="AB_hydrolase_sf"/>
</dbReference>
<dbReference type="Pfam" id="PF12697">
    <property type="entry name" value="Abhydrolase_6"/>
    <property type="match status" value="1"/>
</dbReference>
<comment type="caution">
    <text evidence="3">The sequence shown here is derived from an EMBL/GenBank/DDBJ whole genome shotgun (WGS) entry which is preliminary data.</text>
</comment>
<protein>
    <submittedName>
        <fullName evidence="3">Hydrolase</fullName>
    </submittedName>
</protein>
<dbReference type="PANTHER" id="PTHR43798:SF31">
    <property type="entry name" value="AB HYDROLASE SUPERFAMILY PROTEIN YCLE"/>
    <property type="match status" value="1"/>
</dbReference>
<evidence type="ECO:0000256" key="1">
    <source>
        <dbReference type="ARBA" id="ARBA00022801"/>
    </source>
</evidence>
<evidence type="ECO:0000259" key="2">
    <source>
        <dbReference type="Pfam" id="PF12697"/>
    </source>
</evidence>
<name>A0ABR4YPQ4_9MYCO</name>
<dbReference type="InterPro" id="IPR000073">
    <property type="entry name" value="AB_hydrolase_1"/>
</dbReference>
<proteinExistence type="predicted"/>
<evidence type="ECO:0000313" key="4">
    <source>
        <dbReference type="Proteomes" id="UP000031004"/>
    </source>
</evidence>
<dbReference type="RefSeq" id="WP_039326666.1">
    <property type="nucleotide sequence ID" value="NZ_JTLZ01000012.1"/>
</dbReference>